<proteinExistence type="predicted"/>
<dbReference type="Proteomes" id="UP000886520">
    <property type="component" value="Chromosome 18"/>
</dbReference>
<evidence type="ECO:0000313" key="1">
    <source>
        <dbReference type="EMBL" id="KAI5066730.1"/>
    </source>
</evidence>
<name>A0A9D4ZAK8_ADICA</name>
<comment type="caution">
    <text evidence="1">The sequence shown here is derived from an EMBL/GenBank/DDBJ whole genome shotgun (WGS) entry which is preliminary data.</text>
</comment>
<keyword evidence="2" id="KW-1185">Reference proteome</keyword>
<accession>A0A9D4ZAK8</accession>
<protein>
    <submittedName>
        <fullName evidence="1">Uncharacterized protein</fullName>
    </submittedName>
</protein>
<organism evidence="1 2">
    <name type="scientific">Adiantum capillus-veneris</name>
    <name type="common">Maidenhair fern</name>
    <dbReference type="NCBI Taxonomy" id="13818"/>
    <lineage>
        <taxon>Eukaryota</taxon>
        <taxon>Viridiplantae</taxon>
        <taxon>Streptophyta</taxon>
        <taxon>Embryophyta</taxon>
        <taxon>Tracheophyta</taxon>
        <taxon>Polypodiopsida</taxon>
        <taxon>Polypodiidae</taxon>
        <taxon>Polypodiales</taxon>
        <taxon>Pteridineae</taxon>
        <taxon>Pteridaceae</taxon>
        <taxon>Vittarioideae</taxon>
        <taxon>Adiantum</taxon>
    </lineage>
</organism>
<dbReference type="EMBL" id="JABFUD020000018">
    <property type="protein sequence ID" value="KAI5066730.1"/>
    <property type="molecule type" value="Genomic_DNA"/>
</dbReference>
<reference evidence="1" key="1">
    <citation type="submission" date="2021-01" db="EMBL/GenBank/DDBJ databases">
        <title>Adiantum capillus-veneris genome.</title>
        <authorList>
            <person name="Fang Y."/>
            <person name="Liao Q."/>
        </authorList>
    </citation>
    <scope>NUCLEOTIDE SEQUENCE</scope>
    <source>
        <strain evidence="1">H3</strain>
        <tissue evidence="1">Leaf</tissue>
    </source>
</reference>
<evidence type="ECO:0000313" key="2">
    <source>
        <dbReference type="Proteomes" id="UP000886520"/>
    </source>
</evidence>
<sequence>MLKYKRRLLVGQLLSPSVEDLHTCLGFGVWELQSTASSKIGRWVEVARTPQHLWLPLPYSDWTYTLFTGGSFFCMVFKERDEWVGGVKERGCSRPPLVFDAAQNSWYFLSVETKYDCILVHQPRLSARV</sequence>
<dbReference type="AlphaFoldDB" id="A0A9D4ZAK8"/>
<gene>
    <name evidence="1" type="ORF">GOP47_0019354</name>
</gene>